<sequence>MDAMLNKLLSCFGVGGHEDEVRKVIIDELKDIKCEIKEDKMGNLIVKIGEAPEKLMFCAHMDEIGLIATYIEDNGFIRVGSIGDFKTNDIVHNLVKFKGGAIGKVAAAKSNPEIGDLFVDIGASSRDEALKIVREGDVASFFGDAFEAQKNIIGPGLNNRVGCYILLRLIKEIKETNKELYFVFSSQAELGGRGARAAAFSIEPDKCIVVDLEESGDAIGGKNNIKLGKGPVLTVMDRSLIMHHEIKEMLENAAKEKEINIQYASTSRISEGGTIHKEKTGVKTGMIAIPCRYNHSISEMVNVSDIEGAIELLKAVL</sequence>
<dbReference type="PANTHER" id="PTHR32481:SF0">
    <property type="entry name" value="AMINOPEPTIDASE YPDE-RELATED"/>
    <property type="match status" value="1"/>
</dbReference>
<keyword evidence="4" id="KW-0479">Metal-binding</keyword>
<keyword evidence="3" id="KW-0645">Protease</keyword>
<keyword evidence="5" id="KW-0378">Hydrolase</keyword>
<dbReference type="PANTHER" id="PTHR32481">
    <property type="entry name" value="AMINOPEPTIDASE"/>
    <property type="match status" value="1"/>
</dbReference>
<protein>
    <submittedName>
        <fullName evidence="7">M42 family peptidase</fullName>
    </submittedName>
</protein>
<comment type="caution">
    <text evidence="7">The sequence shown here is derived from an EMBL/GenBank/DDBJ whole genome shotgun (WGS) entry which is preliminary data.</text>
</comment>
<evidence type="ECO:0000256" key="5">
    <source>
        <dbReference type="ARBA" id="ARBA00022801"/>
    </source>
</evidence>
<evidence type="ECO:0000256" key="1">
    <source>
        <dbReference type="ARBA" id="ARBA00006272"/>
    </source>
</evidence>
<dbReference type="Pfam" id="PF05343">
    <property type="entry name" value="Peptidase_M42"/>
    <property type="match status" value="1"/>
</dbReference>
<keyword evidence="8" id="KW-1185">Reference proteome</keyword>
<evidence type="ECO:0000256" key="4">
    <source>
        <dbReference type="ARBA" id="ARBA00022723"/>
    </source>
</evidence>
<dbReference type="Proteomes" id="UP000632377">
    <property type="component" value="Unassembled WGS sequence"/>
</dbReference>
<evidence type="ECO:0000256" key="3">
    <source>
        <dbReference type="ARBA" id="ARBA00022670"/>
    </source>
</evidence>
<proteinExistence type="inferred from homology"/>
<gene>
    <name evidence="7" type="ORF">JK636_23485</name>
</gene>
<dbReference type="EMBL" id="JAESWC010000027">
    <property type="protein sequence ID" value="MBL4938672.1"/>
    <property type="molecule type" value="Genomic_DNA"/>
</dbReference>
<dbReference type="PIRSF" id="PIRSF001123">
    <property type="entry name" value="PepA_GA"/>
    <property type="match status" value="1"/>
</dbReference>
<comment type="similarity">
    <text evidence="1 6">Belongs to the peptidase M42 family.</text>
</comment>
<dbReference type="Gene3D" id="2.40.30.40">
    <property type="entry name" value="Peptidase M42, domain 2"/>
    <property type="match status" value="1"/>
</dbReference>
<dbReference type="SUPFAM" id="SSF101821">
    <property type="entry name" value="Aminopeptidase/glucanase lid domain"/>
    <property type="match status" value="1"/>
</dbReference>
<keyword evidence="2" id="KW-0031">Aminopeptidase</keyword>
<dbReference type="InterPro" id="IPR051464">
    <property type="entry name" value="Peptidase_M42_aminopept"/>
</dbReference>
<evidence type="ECO:0000313" key="7">
    <source>
        <dbReference type="EMBL" id="MBL4938672.1"/>
    </source>
</evidence>
<reference evidence="7 8" key="1">
    <citation type="submission" date="2021-01" db="EMBL/GenBank/DDBJ databases">
        <title>Genome public.</title>
        <authorList>
            <person name="Liu C."/>
            <person name="Sun Q."/>
        </authorList>
    </citation>
    <scope>NUCLEOTIDE SEQUENCE [LARGE SCALE GENOMIC DNA]</scope>
    <source>
        <strain evidence="7 8">YIM B02515</strain>
    </source>
</reference>
<dbReference type="InterPro" id="IPR008007">
    <property type="entry name" value="Peptidase_M42"/>
</dbReference>
<dbReference type="RefSeq" id="WP_202751433.1">
    <property type="nucleotide sequence ID" value="NZ_JAESWC010000027.1"/>
</dbReference>
<accession>A0ABS1TH24</accession>
<dbReference type="SUPFAM" id="SSF53187">
    <property type="entry name" value="Zn-dependent exopeptidases"/>
    <property type="match status" value="1"/>
</dbReference>
<name>A0ABS1TH24_9CLOT</name>
<organism evidence="7 8">
    <name type="scientific">Clostridium rhizosphaerae</name>
    <dbReference type="NCBI Taxonomy" id="2803861"/>
    <lineage>
        <taxon>Bacteria</taxon>
        <taxon>Bacillati</taxon>
        <taxon>Bacillota</taxon>
        <taxon>Clostridia</taxon>
        <taxon>Eubacteriales</taxon>
        <taxon>Clostridiaceae</taxon>
        <taxon>Clostridium</taxon>
    </lineage>
</organism>
<dbReference type="InterPro" id="IPR023367">
    <property type="entry name" value="Peptidase_M42_dom2"/>
</dbReference>
<dbReference type="Gene3D" id="3.40.630.10">
    <property type="entry name" value="Zn peptidases"/>
    <property type="match status" value="1"/>
</dbReference>
<evidence type="ECO:0000256" key="6">
    <source>
        <dbReference type="PIRNR" id="PIRNR001123"/>
    </source>
</evidence>
<evidence type="ECO:0000256" key="2">
    <source>
        <dbReference type="ARBA" id="ARBA00022438"/>
    </source>
</evidence>
<evidence type="ECO:0000313" key="8">
    <source>
        <dbReference type="Proteomes" id="UP000632377"/>
    </source>
</evidence>